<accession>A0A9J6A6Z3</accession>
<reference evidence="1 2" key="1">
    <citation type="submission" date="2020-09" db="EMBL/GenBank/DDBJ databases">
        <title>De no assembly of potato wild relative species, Solanum commersonii.</title>
        <authorList>
            <person name="Cho K."/>
        </authorList>
    </citation>
    <scope>NUCLEOTIDE SEQUENCE [LARGE SCALE GENOMIC DNA]</scope>
    <source>
        <strain evidence="1">LZ3.2</strain>
        <tissue evidence="1">Leaf</tissue>
    </source>
</reference>
<dbReference type="EMBL" id="JACXVP010000002">
    <property type="protein sequence ID" value="KAG5619815.1"/>
    <property type="molecule type" value="Genomic_DNA"/>
</dbReference>
<evidence type="ECO:0000313" key="2">
    <source>
        <dbReference type="Proteomes" id="UP000824120"/>
    </source>
</evidence>
<name>A0A9J6A6Z3_SOLCO</name>
<protein>
    <submittedName>
        <fullName evidence="1">Uncharacterized protein</fullName>
    </submittedName>
</protein>
<proteinExistence type="predicted"/>
<dbReference type="Proteomes" id="UP000824120">
    <property type="component" value="Chromosome 2"/>
</dbReference>
<dbReference type="OrthoDB" id="8003956at2759"/>
<gene>
    <name evidence="1" type="ORF">H5410_005033</name>
</gene>
<dbReference type="Pfam" id="PF14223">
    <property type="entry name" value="Retrotran_gag_2"/>
    <property type="match status" value="1"/>
</dbReference>
<keyword evidence="2" id="KW-1185">Reference proteome</keyword>
<evidence type="ECO:0000313" key="1">
    <source>
        <dbReference type="EMBL" id="KAG5619815.1"/>
    </source>
</evidence>
<dbReference type="AlphaFoldDB" id="A0A9J6A6Z3"/>
<comment type="caution">
    <text evidence="1">The sequence shown here is derived from an EMBL/GenBank/DDBJ whole genome shotgun (WGS) entry which is preliminary data.</text>
</comment>
<organism evidence="1 2">
    <name type="scientific">Solanum commersonii</name>
    <name type="common">Commerson's wild potato</name>
    <name type="synonym">Commerson's nightshade</name>
    <dbReference type="NCBI Taxonomy" id="4109"/>
    <lineage>
        <taxon>Eukaryota</taxon>
        <taxon>Viridiplantae</taxon>
        <taxon>Streptophyta</taxon>
        <taxon>Embryophyta</taxon>
        <taxon>Tracheophyta</taxon>
        <taxon>Spermatophyta</taxon>
        <taxon>Magnoliopsida</taxon>
        <taxon>eudicotyledons</taxon>
        <taxon>Gunneridae</taxon>
        <taxon>Pentapetalae</taxon>
        <taxon>asterids</taxon>
        <taxon>lamiids</taxon>
        <taxon>Solanales</taxon>
        <taxon>Solanaceae</taxon>
        <taxon>Solanoideae</taxon>
        <taxon>Solaneae</taxon>
        <taxon>Solanum</taxon>
    </lineage>
</organism>
<sequence length="154" mass="17702">MNKMLCKDNFKGIGFNSFHDSPWKTYNENIYGWSGIGCKNLFYFDVKKINIDCAGCFDSTRMQYYFLGQQLWDIIDGSNTSPPTDVEAAKKWKVKAGKAMYALTVTIDDEFLQYIKSAKTPKEARDTLATIFTKNNDPRLQRLKMSFCRSLNGI</sequence>